<organism evidence="2 3">
    <name type="scientific">Kaistella gelatinilytica</name>
    <dbReference type="NCBI Taxonomy" id="2787636"/>
    <lineage>
        <taxon>Bacteria</taxon>
        <taxon>Pseudomonadati</taxon>
        <taxon>Bacteroidota</taxon>
        <taxon>Flavobacteriia</taxon>
        <taxon>Flavobacteriales</taxon>
        <taxon>Weeksellaceae</taxon>
        <taxon>Chryseobacterium group</taxon>
        <taxon>Kaistella</taxon>
    </lineage>
</organism>
<keyword evidence="1" id="KW-1133">Transmembrane helix</keyword>
<feature type="transmembrane region" description="Helical" evidence="1">
    <location>
        <begin position="48"/>
        <end position="66"/>
    </location>
</feature>
<dbReference type="RefSeq" id="WP_196080270.1">
    <property type="nucleotide sequence ID" value="NZ_JADPVI010000003.1"/>
</dbReference>
<dbReference type="Proteomes" id="UP000660070">
    <property type="component" value="Unassembled WGS sequence"/>
</dbReference>
<comment type="caution">
    <text evidence="2">The sequence shown here is derived from an EMBL/GenBank/DDBJ whole genome shotgun (WGS) entry which is preliminary data.</text>
</comment>
<feature type="transmembrane region" description="Helical" evidence="1">
    <location>
        <begin position="165"/>
        <end position="183"/>
    </location>
</feature>
<reference evidence="2 3" key="1">
    <citation type="submission" date="2020-11" db="EMBL/GenBank/DDBJ databases">
        <title>Kaistella gelatinilytica sp. nov., a flavobacterium isolated from Antarctic Soil.</title>
        <authorList>
            <person name="Li J."/>
        </authorList>
    </citation>
    <scope>NUCLEOTIDE SEQUENCE [LARGE SCALE GENOMIC DNA]</scope>
    <source>
        <strain evidence="2 3">G5-32</strain>
    </source>
</reference>
<keyword evidence="1" id="KW-0812">Transmembrane</keyword>
<feature type="transmembrane region" description="Helical" evidence="1">
    <location>
        <begin position="125"/>
        <end position="145"/>
    </location>
</feature>
<evidence type="ECO:0000313" key="2">
    <source>
        <dbReference type="EMBL" id="MBF8457786.1"/>
    </source>
</evidence>
<feature type="transmembrane region" description="Helical" evidence="1">
    <location>
        <begin position="16"/>
        <end position="36"/>
    </location>
</feature>
<feature type="transmembrane region" description="Helical" evidence="1">
    <location>
        <begin position="72"/>
        <end position="104"/>
    </location>
</feature>
<accession>A0ABS0FDQ4</accession>
<evidence type="ECO:0000256" key="1">
    <source>
        <dbReference type="SAM" id="Phobius"/>
    </source>
</evidence>
<sequence length="196" mass="23057">MIGIQNKFTFWKYELTASYVFLMLQYLYILVFANNIDREIAKQYVELFYYDIMLFFPIIFLVFFPFKFRFIVFSLLFAGGIIYFFLDLGVDTIVFNTFLSLFLANKFLLFDISEDEKGRILKFRFLKILILFPVIILTISAENALEVLGITHPVKLGDGTVMTNYGRFLFFGSFYGGLAYFAYRSEKKKVNNNIII</sequence>
<evidence type="ECO:0000313" key="3">
    <source>
        <dbReference type="Proteomes" id="UP000660070"/>
    </source>
</evidence>
<proteinExistence type="predicted"/>
<dbReference type="EMBL" id="JADPVI010000003">
    <property type="protein sequence ID" value="MBF8457786.1"/>
    <property type="molecule type" value="Genomic_DNA"/>
</dbReference>
<name>A0ABS0FDQ4_9FLAO</name>
<protein>
    <submittedName>
        <fullName evidence="2">Uncharacterized protein</fullName>
    </submittedName>
</protein>
<keyword evidence="3" id="KW-1185">Reference proteome</keyword>
<gene>
    <name evidence="2" type="ORF">IV494_11405</name>
</gene>
<keyword evidence="1" id="KW-0472">Membrane</keyword>